<gene>
    <name evidence="7" type="ORF">CD039_10325</name>
</gene>
<evidence type="ECO:0000256" key="5">
    <source>
        <dbReference type="SAM" id="SignalP"/>
    </source>
</evidence>
<proteinExistence type="inferred from homology"/>
<evidence type="ECO:0000256" key="4">
    <source>
        <dbReference type="ARBA" id="ARBA00022729"/>
    </source>
</evidence>
<dbReference type="SUPFAM" id="SSF53807">
    <property type="entry name" value="Helical backbone' metal receptor"/>
    <property type="match status" value="1"/>
</dbReference>
<dbReference type="RefSeq" id="WP_103372246.1">
    <property type="nucleotide sequence ID" value="NZ_CBCRVO010000002.1"/>
</dbReference>
<dbReference type="PROSITE" id="PS51257">
    <property type="entry name" value="PROKAR_LIPOPROTEIN"/>
    <property type="match status" value="1"/>
</dbReference>
<feature type="signal peptide" evidence="5">
    <location>
        <begin position="1"/>
        <end position="19"/>
    </location>
</feature>
<dbReference type="GO" id="GO:0030288">
    <property type="term" value="C:outer membrane-bounded periplasmic space"/>
    <property type="evidence" value="ECO:0007669"/>
    <property type="project" value="TreeGrafter"/>
</dbReference>
<dbReference type="Gene3D" id="3.40.50.1980">
    <property type="entry name" value="Nitrogenase molybdenum iron protein domain"/>
    <property type="match status" value="2"/>
</dbReference>
<feature type="chain" id="PRO_5039717665" evidence="5">
    <location>
        <begin position="20"/>
        <end position="313"/>
    </location>
</feature>
<keyword evidence="8" id="KW-1185">Reference proteome</keyword>
<protein>
    <submittedName>
        <fullName evidence="7">Iron siderophore-binding protein</fullName>
    </submittedName>
</protein>
<comment type="subcellular location">
    <subcellularLocation>
        <location evidence="1">Cell envelope</location>
    </subcellularLocation>
</comment>
<dbReference type="OrthoDB" id="9793175at2"/>
<evidence type="ECO:0000313" key="8">
    <source>
        <dbReference type="Proteomes" id="UP000242712"/>
    </source>
</evidence>
<dbReference type="PROSITE" id="PS50983">
    <property type="entry name" value="FE_B12_PBP"/>
    <property type="match status" value="1"/>
</dbReference>
<dbReference type="Proteomes" id="UP000242712">
    <property type="component" value="Unassembled WGS sequence"/>
</dbReference>
<dbReference type="InterPro" id="IPR002491">
    <property type="entry name" value="ABC_transptr_periplasmic_BD"/>
</dbReference>
<dbReference type="GeneID" id="98298738"/>
<sequence>MKRLIPVLLILVLMLAACGGGNDSKSSSKDKDTREIKHAMGTTKVPKHPKRVVMLTNEGTEAAVAMDVKPVGAANSYAGDPWYPHLKDKYKGIKPVGGESDLDLEKIAKLKPDLIIGNKFRQEAQYKKLSKIAPTVFSKEFRGDWKENFNLYAKALGKEKKGKEVLKDYDNHVNKVKKELGDKKNQSVSIVRFMPGDVRIYHQRTFTGIVLKELGIKRPKGQEKDDFVEKGLSKERIKAMDGDYLFYFTFQDGDKKVSQLEKDWVNDPEFKKLKASKKGHVYKVDDGVWNTSGGVLSANQMIDEVKDKMLNEK</sequence>
<keyword evidence="4 5" id="KW-0732">Signal</keyword>
<keyword evidence="3" id="KW-0813">Transport</keyword>
<evidence type="ECO:0000256" key="2">
    <source>
        <dbReference type="ARBA" id="ARBA00008814"/>
    </source>
</evidence>
<reference evidence="7 8" key="1">
    <citation type="submission" date="2017-08" db="EMBL/GenBank/DDBJ databases">
        <title>Draft genome sequences of 64 type strains of genus Staph aureus.</title>
        <authorList>
            <person name="Cole K."/>
            <person name="Golubchik T."/>
            <person name="Russell J."/>
            <person name="Foster D."/>
            <person name="Llewelyn M."/>
            <person name="Wilson D."/>
            <person name="Crook D."/>
            <person name="Paul J."/>
        </authorList>
    </citation>
    <scope>NUCLEOTIDE SEQUENCE [LARGE SCALE GENOMIC DNA]</scope>
    <source>
        <strain evidence="7 8">DSM 29875</strain>
    </source>
</reference>
<evidence type="ECO:0000256" key="1">
    <source>
        <dbReference type="ARBA" id="ARBA00004196"/>
    </source>
</evidence>
<dbReference type="GO" id="GO:1901678">
    <property type="term" value="P:iron coordination entity transport"/>
    <property type="evidence" value="ECO:0007669"/>
    <property type="project" value="UniProtKB-ARBA"/>
</dbReference>
<evidence type="ECO:0000259" key="6">
    <source>
        <dbReference type="PROSITE" id="PS50983"/>
    </source>
</evidence>
<accession>A0A2K4FB15</accession>
<name>A0A2K4FB15_9STAP</name>
<dbReference type="AlphaFoldDB" id="A0A2K4FB15"/>
<dbReference type="EMBL" id="PPPX01000016">
    <property type="protein sequence ID" value="POA08463.1"/>
    <property type="molecule type" value="Genomic_DNA"/>
</dbReference>
<evidence type="ECO:0000256" key="3">
    <source>
        <dbReference type="ARBA" id="ARBA00022448"/>
    </source>
</evidence>
<comment type="similarity">
    <text evidence="2">Belongs to the bacterial solute-binding protein 8 family.</text>
</comment>
<dbReference type="FunFam" id="3.40.50.1980:FF:000018">
    <property type="entry name" value="Iron(III) dicitrate-binding periplasmic protein"/>
    <property type="match status" value="1"/>
</dbReference>
<evidence type="ECO:0000313" key="7">
    <source>
        <dbReference type="EMBL" id="POA08463.1"/>
    </source>
</evidence>
<feature type="domain" description="Fe/B12 periplasmic-binding" evidence="6">
    <location>
        <begin position="51"/>
        <end position="313"/>
    </location>
</feature>
<dbReference type="InterPro" id="IPR051313">
    <property type="entry name" value="Bact_iron-sidero_bind"/>
</dbReference>
<comment type="caution">
    <text evidence="7">The sequence shown here is derived from an EMBL/GenBank/DDBJ whole genome shotgun (WGS) entry which is preliminary data.</text>
</comment>
<dbReference type="PANTHER" id="PTHR30532">
    <property type="entry name" value="IRON III DICITRATE-BINDING PERIPLASMIC PROTEIN"/>
    <property type="match status" value="1"/>
</dbReference>
<dbReference type="PANTHER" id="PTHR30532:SF21">
    <property type="entry name" value="SIDEROPHORE-BINDING LIPOPROTEIN YFIY-RELATED"/>
    <property type="match status" value="1"/>
</dbReference>
<organism evidence="7 8">
    <name type="scientific">Staphylococcus argensis</name>
    <dbReference type="NCBI Taxonomy" id="1607738"/>
    <lineage>
        <taxon>Bacteria</taxon>
        <taxon>Bacillati</taxon>
        <taxon>Bacillota</taxon>
        <taxon>Bacilli</taxon>
        <taxon>Bacillales</taxon>
        <taxon>Staphylococcaceae</taxon>
        <taxon>Staphylococcus</taxon>
    </lineage>
</organism>
<dbReference type="CDD" id="cd01146">
    <property type="entry name" value="FhuD"/>
    <property type="match status" value="1"/>
</dbReference>
<dbReference type="Pfam" id="PF01497">
    <property type="entry name" value="Peripla_BP_2"/>
    <property type="match status" value="1"/>
</dbReference>